<dbReference type="InterPro" id="IPR038729">
    <property type="entry name" value="Rad50/SbcC_AAA"/>
</dbReference>
<dbReference type="SUPFAM" id="SSF52540">
    <property type="entry name" value="P-loop containing nucleoside triphosphate hydrolases"/>
    <property type="match status" value="1"/>
</dbReference>
<gene>
    <name evidence="3" type="ORF">LIN78_02235</name>
</gene>
<accession>A0ABS8D2F0</accession>
<proteinExistence type="predicted"/>
<dbReference type="EMBL" id="JAJBZT010000001">
    <property type="protein sequence ID" value="MCB6182372.1"/>
    <property type="molecule type" value="Genomic_DNA"/>
</dbReference>
<dbReference type="Proteomes" id="UP001165395">
    <property type="component" value="Unassembled WGS sequence"/>
</dbReference>
<keyword evidence="4" id="KW-1185">Reference proteome</keyword>
<protein>
    <submittedName>
        <fullName evidence="3">AAA family ATPase</fullName>
    </submittedName>
</protein>
<dbReference type="PANTHER" id="PTHR32114">
    <property type="entry name" value="ABC TRANSPORTER ABCH.3"/>
    <property type="match status" value="1"/>
</dbReference>
<feature type="coiled-coil region" evidence="1">
    <location>
        <begin position="564"/>
        <end position="612"/>
    </location>
</feature>
<keyword evidence="1" id="KW-0175">Coiled coil</keyword>
<dbReference type="Gene3D" id="3.40.50.300">
    <property type="entry name" value="P-loop containing nucleotide triphosphate hydrolases"/>
    <property type="match status" value="2"/>
</dbReference>
<organism evidence="3 4">
    <name type="scientific">Leeia speluncae</name>
    <dbReference type="NCBI Taxonomy" id="2884804"/>
    <lineage>
        <taxon>Bacteria</taxon>
        <taxon>Pseudomonadati</taxon>
        <taxon>Pseudomonadota</taxon>
        <taxon>Betaproteobacteria</taxon>
        <taxon>Neisseriales</taxon>
        <taxon>Leeiaceae</taxon>
        <taxon>Leeia</taxon>
    </lineage>
</organism>
<evidence type="ECO:0000313" key="3">
    <source>
        <dbReference type="EMBL" id="MCB6182372.1"/>
    </source>
</evidence>
<name>A0ABS8D2F0_9NEIS</name>
<feature type="coiled-coil region" evidence="1">
    <location>
        <begin position="382"/>
        <end position="409"/>
    </location>
</feature>
<dbReference type="PANTHER" id="PTHR32114:SF2">
    <property type="entry name" value="ABC TRANSPORTER ABCH.3"/>
    <property type="match status" value="1"/>
</dbReference>
<reference evidence="3" key="1">
    <citation type="submission" date="2021-10" db="EMBL/GenBank/DDBJ databases">
        <title>The complete genome sequence of Leeia sp. TBRC 13508.</title>
        <authorList>
            <person name="Charoenyingcharoen P."/>
            <person name="Yukphan P."/>
        </authorList>
    </citation>
    <scope>NUCLEOTIDE SEQUENCE</scope>
    <source>
        <strain evidence="3">TBRC 13508</strain>
    </source>
</reference>
<dbReference type="RefSeq" id="WP_227178029.1">
    <property type="nucleotide sequence ID" value="NZ_JAJBZT010000001.1"/>
</dbReference>
<comment type="caution">
    <text evidence="3">The sequence shown here is derived from an EMBL/GenBank/DDBJ whole genome shotgun (WGS) entry which is preliminary data.</text>
</comment>
<feature type="domain" description="Rad50/SbcC-type AAA" evidence="2">
    <location>
        <begin position="5"/>
        <end position="220"/>
    </location>
</feature>
<dbReference type="Pfam" id="PF13558">
    <property type="entry name" value="SbcC_Walker_B"/>
    <property type="match status" value="1"/>
</dbReference>
<evidence type="ECO:0000259" key="2">
    <source>
        <dbReference type="Pfam" id="PF13476"/>
    </source>
</evidence>
<dbReference type="InterPro" id="IPR027417">
    <property type="entry name" value="P-loop_NTPase"/>
</dbReference>
<evidence type="ECO:0000313" key="4">
    <source>
        <dbReference type="Proteomes" id="UP001165395"/>
    </source>
</evidence>
<sequence>MKILSLRLKNLNSLKDEWAIDFTASPFKENGLFAITGSTGAGKSTLLDAICLALYHETPRLKSITASSNEIMTRHTNECMAEVTFEVKGKAYRAFWSQRKAASGRLQAAQVELAEIDGKILASQVNEKKRLIEEITGLDFGRFTKSMLLAQGGFAAFLNADASERAGLLEKLTGTDVYGLISQKVFERHKTEAESLRTLRLKADMVSVMSETLRVEKETQLADVDSELAKKKQLAGELQVSLQWFADIDALANKRLATETSVNAQKQLLVAAKPELDRLAMHAPAADIAIVFEQLQHSKAACGHLQEKQQDLAKQSQQQKEQLVSLTWQGWQSARHLQARYLHNQADLQNQLTELDGWLSAHPHFSLLQTELGAWQVSYQGINDLAAQIAKQTTQIQAVEDDINKASASYQLLVQTVAEHASAVNQTQAILAEKSEQLSVILAGESIANVQTAYQAKLLDKQRWESLIQLAKQRQQLLSQKEQLLRDVALNEADFNREQSLLDGYSKQVMSLTEQVADKQQLLVQAQLIRSLESHRAHLKAGEECPLCGATSHPFVTAYQTDQAPEVESRLTALQAELVELSEQKSACQARLAALQERLQSQVQQREQISADEQAQAGEWLLVAGYLLVADDAWQEKTTLDALFTAFMDVLNKMQTVVQLALSVDAEIQSFKQAFDAANIQLNEQQFAVQIAQQHIAHLHLQLSELQVSQRESAQQHLQLQEQLIAKIVAAGFVLDLPLDEWLPARMNDLALWTAQQTKAQQFRQQLTALELTLATCNPLVESWQQKWHAFAMSDDAMPTIDTAGELPQLTLALQQVSSLQANYQATMAQLAMGESLIIEAQTNVTQLAERWADTLSSSPFADEDAFLAARLTDELVAQLTLQAKRLNDGLLTAEALLADIVLQQETLLAKSLTDMPKEDVLARWQTTEQDKERLTGEMATLKALLAADVSARAQFAEQMVAIASQEKTCDLWARLNDLIGSQSGDKYRRFAQGLTLDHLIYLANSHLRRLQGRYQLQRKASGELEMEIEDTWQADARRDTRTLSGGESFLVSLALALALSDLVSQKTSIDSLFLDEGFGTLDAETLSVALDALDNLNAAGKSIGIISHIEGLKERIPVQIVIQKGAGIGTSQIRIKS</sequence>
<dbReference type="Pfam" id="PF13476">
    <property type="entry name" value="AAA_23"/>
    <property type="match status" value="1"/>
</dbReference>
<evidence type="ECO:0000256" key="1">
    <source>
        <dbReference type="SAM" id="Coils"/>
    </source>
</evidence>